<name>A0A850H1E4_9SPHN</name>
<keyword evidence="3" id="KW-1185">Reference proteome</keyword>
<gene>
    <name evidence="2" type="ORF">HUV48_03395</name>
</gene>
<dbReference type="AlphaFoldDB" id="A0A850H1E4"/>
<sequence length="56" mass="5456">MRKIGIAATILAAFATTGCATLAGAGAGAAAVTCLPEDTDCVEEVEDAADDVADDI</sequence>
<evidence type="ECO:0008006" key="4">
    <source>
        <dbReference type="Google" id="ProtNLM"/>
    </source>
</evidence>
<comment type="caution">
    <text evidence="2">The sequence shown here is derived from an EMBL/GenBank/DDBJ whole genome shotgun (WGS) entry which is preliminary data.</text>
</comment>
<evidence type="ECO:0000256" key="1">
    <source>
        <dbReference type="SAM" id="SignalP"/>
    </source>
</evidence>
<evidence type="ECO:0000313" key="2">
    <source>
        <dbReference type="EMBL" id="NVD44062.1"/>
    </source>
</evidence>
<dbReference type="RefSeq" id="WP_176266343.1">
    <property type="nucleotide sequence ID" value="NZ_JABWGV010000001.1"/>
</dbReference>
<proteinExistence type="predicted"/>
<feature type="signal peptide" evidence="1">
    <location>
        <begin position="1"/>
        <end position="20"/>
    </location>
</feature>
<protein>
    <recommendedName>
        <fullName evidence="4">Lipoprotein</fullName>
    </recommendedName>
</protein>
<dbReference type="Proteomes" id="UP000561438">
    <property type="component" value="Unassembled WGS sequence"/>
</dbReference>
<feature type="chain" id="PRO_5032300277" description="Lipoprotein" evidence="1">
    <location>
        <begin position="21"/>
        <end position="56"/>
    </location>
</feature>
<reference evidence="2 3" key="1">
    <citation type="submission" date="2020-06" db="EMBL/GenBank/DDBJ databases">
        <title>Altererythrobacter sp. HHU K3-1.</title>
        <authorList>
            <person name="Zhang D."/>
            <person name="Xue H."/>
        </authorList>
    </citation>
    <scope>NUCLEOTIDE SEQUENCE [LARGE SCALE GENOMIC DNA]</scope>
    <source>
        <strain evidence="2 3">HHU K3-1</strain>
    </source>
</reference>
<accession>A0A850H1E4</accession>
<evidence type="ECO:0000313" key="3">
    <source>
        <dbReference type="Proteomes" id="UP000561438"/>
    </source>
</evidence>
<organism evidence="2 3">
    <name type="scientific">Qipengyuania atrilutea</name>
    <dbReference type="NCBI Taxonomy" id="2744473"/>
    <lineage>
        <taxon>Bacteria</taxon>
        <taxon>Pseudomonadati</taxon>
        <taxon>Pseudomonadota</taxon>
        <taxon>Alphaproteobacteria</taxon>
        <taxon>Sphingomonadales</taxon>
        <taxon>Erythrobacteraceae</taxon>
        <taxon>Qipengyuania</taxon>
    </lineage>
</organism>
<dbReference type="PROSITE" id="PS51257">
    <property type="entry name" value="PROKAR_LIPOPROTEIN"/>
    <property type="match status" value="1"/>
</dbReference>
<keyword evidence="1" id="KW-0732">Signal</keyword>
<dbReference type="EMBL" id="JABWGV010000001">
    <property type="protein sequence ID" value="NVD44062.1"/>
    <property type="molecule type" value="Genomic_DNA"/>
</dbReference>